<dbReference type="EMBL" id="NIVC01001581">
    <property type="protein sequence ID" value="PAA66183.1"/>
    <property type="molecule type" value="Genomic_DNA"/>
</dbReference>
<dbReference type="AlphaFoldDB" id="A0A267EXF2"/>
<dbReference type="OrthoDB" id="415023at2759"/>
<dbReference type="GO" id="GO:0016579">
    <property type="term" value="P:protein deubiquitination"/>
    <property type="evidence" value="ECO:0007669"/>
    <property type="project" value="TreeGrafter"/>
</dbReference>
<dbReference type="InterPro" id="IPR038765">
    <property type="entry name" value="Papain-like_cys_pep_sf"/>
</dbReference>
<dbReference type="CDD" id="cd22770">
    <property type="entry name" value="OTU_OTUD3"/>
    <property type="match status" value="1"/>
</dbReference>
<keyword evidence="4" id="KW-1185">Reference proteome</keyword>
<evidence type="ECO:0000313" key="3">
    <source>
        <dbReference type="EMBL" id="PAA66183.1"/>
    </source>
</evidence>
<dbReference type="Pfam" id="PF02338">
    <property type="entry name" value="OTU"/>
    <property type="match status" value="1"/>
</dbReference>
<protein>
    <recommendedName>
        <fullName evidence="2">OTU domain-containing protein</fullName>
    </recommendedName>
</protein>
<dbReference type="Gene3D" id="3.90.70.80">
    <property type="match status" value="1"/>
</dbReference>
<evidence type="ECO:0000259" key="2">
    <source>
        <dbReference type="PROSITE" id="PS50802"/>
    </source>
</evidence>
<gene>
    <name evidence="3" type="ORF">BOX15_Mlig008944g1</name>
</gene>
<dbReference type="PANTHER" id="PTHR12419">
    <property type="entry name" value="OTU DOMAIN CONTAINING PROTEIN"/>
    <property type="match status" value="1"/>
</dbReference>
<reference evidence="3 4" key="1">
    <citation type="submission" date="2017-06" db="EMBL/GenBank/DDBJ databases">
        <title>A platform for efficient transgenesis in Macrostomum lignano, a flatworm model organism for stem cell research.</title>
        <authorList>
            <person name="Berezikov E."/>
        </authorList>
    </citation>
    <scope>NUCLEOTIDE SEQUENCE [LARGE SCALE GENOMIC DNA]</scope>
    <source>
        <strain evidence="3">DV1</strain>
        <tissue evidence="3">Whole organism</tissue>
    </source>
</reference>
<evidence type="ECO:0000256" key="1">
    <source>
        <dbReference type="SAM" id="MobiDB-lite"/>
    </source>
</evidence>
<dbReference type="InterPro" id="IPR050704">
    <property type="entry name" value="Peptidase_C85-like"/>
</dbReference>
<feature type="domain" description="OTU" evidence="2">
    <location>
        <begin position="74"/>
        <end position="214"/>
    </location>
</feature>
<dbReference type="PROSITE" id="PS50802">
    <property type="entry name" value="OTU"/>
    <property type="match status" value="1"/>
</dbReference>
<dbReference type="GO" id="GO:0004843">
    <property type="term" value="F:cysteine-type deubiquitinase activity"/>
    <property type="evidence" value="ECO:0007669"/>
    <property type="project" value="TreeGrafter"/>
</dbReference>
<dbReference type="Proteomes" id="UP000215902">
    <property type="component" value="Unassembled WGS sequence"/>
</dbReference>
<sequence length="392" mass="43398">MARKKNIAEDESSQEQQPPTQHHHQHNTHQHQSRHAQQHRSNNRHGHSRKNNNSYLEDDYNYPSFLMQLEQLGLEIRDIPGDGNCLFRALGDQLEGSDALHLKHRADVVQYMLAHKDDFAPFVDDSTSFEDYVRELARPGTYAGNDAIVAFARLHKLNIVIHQLASPPWQIGGSGASGTSDNATDSVVMPTQPSNKQLHLAYHNGEHYSSIRRLGDRSATPANVSIKFDQQTASISGNNKSALSAAAAVAASTSSMPEPSAAELNTLVSEVVNRTGCNDVDLIAESLRELQFDLDETAAYVFQVLESVVNDEASVGANPSTLVLEQQLEQHQLQQHRQRTKPTKREAKLLKKERATERHRRMQLQSGDDADTDETGAASALMIQAGSPLLQL</sequence>
<dbReference type="InterPro" id="IPR003323">
    <property type="entry name" value="OTU_dom"/>
</dbReference>
<proteinExistence type="predicted"/>
<organism evidence="3 4">
    <name type="scientific">Macrostomum lignano</name>
    <dbReference type="NCBI Taxonomy" id="282301"/>
    <lineage>
        <taxon>Eukaryota</taxon>
        <taxon>Metazoa</taxon>
        <taxon>Spiralia</taxon>
        <taxon>Lophotrochozoa</taxon>
        <taxon>Platyhelminthes</taxon>
        <taxon>Rhabditophora</taxon>
        <taxon>Macrostomorpha</taxon>
        <taxon>Macrostomida</taxon>
        <taxon>Macrostomidae</taxon>
        <taxon>Macrostomum</taxon>
    </lineage>
</organism>
<feature type="compositionally biased region" description="Basic residues" evidence="1">
    <location>
        <begin position="21"/>
        <end position="50"/>
    </location>
</feature>
<dbReference type="STRING" id="282301.A0A267EXF2"/>
<feature type="region of interest" description="Disordered" evidence="1">
    <location>
        <begin position="352"/>
        <end position="374"/>
    </location>
</feature>
<dbReference type="PANTHER" id="PTHR12419:SF7">
    <property type="entry name" value="OTU DOMAIN-CONTAINING PROTEIN 3"/>
    <property type="match status" value="1"/>
</dbReference>
<dbReference type="SUPFAM" id="SSF54001">
    <property type="entry name" value="Cysteine proteinases"/>
    <property type="match status" value="1"/>
</dbReference>
<comment type="caution">
    <text evidence="3">The sequence shown here is derived from an EMBL/GenBank/DDBJ whole genome shotgun (WGS) entry which is preliminary data.</text>
</comment>
<feature type="region of interest" description="Disordered" evidence="1">
    <location>
        <begin position="1"/>
        <end position="55"/>
    </location>
</feature>
<accession>A0A267EXF2</accession>
<evidence type="ECO:0000313" key="4">
    <source>
        <dbReference type="Proteomes" id="UP000215902"/>
    </source>
</evidence>
<name>A0A267EXF2_9PLAT</name>